<feature type="transmembrane region" description="Helical" evidence="5">
    <location>
        <begin position="378"/>
        <end position="401"/>
    </location>
</feature>
<evidence type="ECO:0000256" key="2">
    <source>
        <dbReference type="ARBA" id="ARBA00022692"/>
    </source>
</evidence>
<feature type="transmembrane region" description="Helical" evidence="5">
    <location>
        <begin position="9"/>
        <end position="28"/>
    </location>
</feature>
<evidence type="ECO:0000313" key="7">
    <source>
        <dbReference type="Proteomes" id="UP000679179"/>
    </source>
</evidence>
<protein>
    <submittedName>
        <fullName evidence="6">Heteropolysaccharide repeat-containing protein</fullName>
    </submittedName>
</protein>
<comment type="subcellular location">
    <subcellularLocation>
        <location evidence="1">Membrane</location>
        <topology evidence="1">Multi-pass membrane protein</topology>
    </subcellularLocation>
</comment>
<reference evidence="6" key="1">
    <citation type="submission" date="2021-03" db="EMBL/GenBank/DDBJ databases">
        <title>Taxonomic study of Clostridium polyendosporum from meadow-gley soil under rice.</title>
        <authorList>
            <person name="Kobayashi H."/>
            <person name="Tanizawa Y."/>
            <person name="Yagura M."/>
        </authorList>
    </citation>
    <scope>NUCLEOTIDE SEQUENCE</scope>
    <source>
        <strain evidence="6">JCM 30710</strain>
    </source>
</reference>
<feature type="transmembrane region" description="Helical" evidence="5">
    <location>
        <begin position="318"/>
        <end position="342"/>
    </location>
</feature>
<dbReference type="GO" id="GO:0016020">
    <property type="term" value="C:membrane"/>
    <property type="evidence" value="ECO:0007669"/>
    <property type="project" value="UniProtKB-SubCell"/>
</dbReference>
<dbReference type="Proteomes" id="UP000679179">
    <property type="component" value="Unassembled WGS sequence"/>
</dbReference>
<feature type="transmembrane region" description="Helical" evidence="5">
    <location>
        <begin position="354"/>
        <end position="372"/>
    </location>
</feature>
<keyword evidence="7" id="KW-1185">Reference proteome</keyword>
<feature type="transmembrane region" description="Helical" evidence="5">
    <location>
        <begin position="445"/>
        <end position="464"/>
    </location>
</feature>
<evidence type="ECO:0000256" key="5">
    <source>
        <dbReference type="SAM" id="Phobius"/>
    </source>
</evidence>
<evidence type="ECO:0000256" key="1">
    <source>
        <dbReference type="ARBA" id="ARBA00004141"/>
    </source>
</evidence>
<keyword evidence="4 5" id="KW-0472">Membrane</keyword>
<evidence type="ECO:0000313" key="6">
    <source>
        <dbReference type="EMBL" id="GIM28312.1"/>
    </source>
</evidence>
<dbReference type="AlphaFoldDB" id="A0A919RXW9"/>
<proteinExistence type="predicted"/>
<comment type="caution">
    <text evidence="6">The sequence shown here is derived from an EMBL/GenBank/DDBJ whole genome shotgun (WGS) entry which is preliminary data.</text>
</comment>
<feature type="transmembrane region" description="Helical" evidence="5">
    <location>
        <begin position="421"/>
        <end position="439"/>
    </location>
</feature>
<sequence length="478" mass="55720">MEKSIFKNTIYSILLRVFNIVIPIIIGAYPLRILGPDLIGRISYSESIYNYFMIFACFGIYNYALREMSKVRSDKKKLNQMFTNMFILGLISHITVFTIYLFYVILNFNDKPQFWVLIVYGINMIQDIFYIEWVNEALENYDFIAMKSIIIRIINIILLLTLVKSKSDFYIYVLLTTFTFIANNFISFIYIKKKVKFDFSNIQIKTHVKFLVFILLISNANVLYTQLDKLMIGTYNGEAQVAFYNLGQMIITLIHPMLLSVVYVTVPRLSNIVESSEEEYINLLNRVSKYYFAFMFPSAIGLYVLAKEAVILYVGSQYIDAIPILKIFAMYLITIGFDSLFTNQIIYVRRQEKYLVKFLLSCGALNLILKFLLLKLNILTPITAVVTTLVCNSLLVILEYIFIRTKLKIRFNIFQIDKIKYFFISLIFIPITILIKSLISKILLVALLGVVANGVIYILILFIIKDEILFSFIKKLRY</sequence>
<feature type="transmembrane region" description="Helical" evidence="5">
    <location>
        <begin position="112"/>
        <end position="131"/>
    </location>
</feature>
<dbReference type="InterPro" id="IPR002797">
    <property type="entry name" value="Polysacc_synth"/>
</dbReference>
<gene>
    <name evidence="6" type="ORF">CPJCM30710_09780</name>
</gene>
<feature type="transmembrane region" description="Helical" evidence="5">
    <location>
        <begin position="287"/>
        <end position="306"/>
    </location>
</feature>
<feature type="transmembrane region" description="Helical" evidence="5">
    <location>
        <begin position="210"/>
        <end position="227"/>
    </location>
</feature>
<dbReference type="RefSeq" id="WP_212903045.1">
    <property type="nucleotide sequence ID" value="NZ_BOPZ01000005.1"/>
</dbReference>
<dbReference type="InterPro" id="IPR052556">
    <property type="entry name" value="PolySynth_Transporter"/>
</dbReference>
<accession>A0A919RXW9</accession>
<keyword evidence="3 5" id="KW-1133">Transmembrane helix</keyword>
<dbReference type="Pfam" id="PF01943">
    <property type="entry name" value="Polysacc_synt"/>
    <property type="match status" value="1"/>
</dbReference>
<dbReference type="PANTHER" id="PTHR43424:SF1">
    <property type="entry name" value="LOCUS PUTATIVE PROTEIN 1-RELATED"/>
    <property type="match status" value="1"/>
</dbReference>
<feature type="transmembrane region" description="Helical" evidence="5">
    <location>
        <begin position="247"/>
        <end position="266"/>
    </location>
</feature>
<dbReference type="EMBL" id="BOPZ01000005">
    <property type="protein sequence ID" value="GIM28312.1"/>
    <property type="molecule type" value="Genomic_DNA"/>
</dbReference>
<evidence type="ECO:0000256" key="4">
    <source>
        <dbReference type="ARBA" id="ARBA00023136"/>
    </source>
</evidence>
<feature type="transmembrane region" description="Helical" evidence="5">
    <location>
        <begin position="48"/>
        <end position="65"/>
    </location>
</feature>
<organism evidence="6 7">
    <name type="scientific">Clostridium polyendosporum</name>
    <dbReference type="NCBI Taxonomy" id="69208"/>
    <lineage>
        <taxon>Bacteria</taxon>
        <taxon>Bacillati</taxon>
        <taxon>Bacillota</taxon>
        <taxon>Clostridia</taxon>
        <taxon>Eubacteriales</taxon>
        <taxon>Clostridiaceae</taxon>
        <taxon>Clostridium</taxon>
    </lineage>
</organism>
<feature type="transmembrane region" description="Helical" evidence="5">
    <location>
        <begin position="143"/>
        <end position="163"/>
    </location>
</feature>
<name>A0A919RXW9_9CLOT</name>
<keyword evidence="2 5" id="KW-0812">Transmembrane</keyword>
<feature type="transmembrane region" description="Helical" evidence="5">
    <location>
        <begin position="169"/>
        <end position="190"/>
    </location>
</feature>
<dbReference type="PANTHER" id="PTHR43424">
    <property type="entry name" value="LOCUS PUTATIVE PROTEIN 1-RELATED"/>
    <property type="match status" value="1"/>
</dbReference>
<evidence type="ECO:0000256" key="3">
    <source>
        <dbReference type="ARBA" id="ARBA00022989"/>
    </source>
</evidence>
<feature type="transmembrane region" description="Helical" evidence="5">
    <location>
        <begin position="86"/>
        <end position="106"/>
    </location>
</feature>